<comment type="function">
    <text evidence="10">Catalyzes the transfer of pyrophosphate from adenosine triphosphate (ATP) to 6-hydroxymethyl-7,8-dihydropterin, an enzymatic step in folate biosynthesis pathway.</text>
</comment>
<dbReference type="RefSeq" id="WP_072658684.1">
    <property type="nucleotide sequence ID" value="NZ_BDFD01000002.1"/>
</dbReference>
<dbReference type="GO" id="GO:0005524">
    <property type="term" value="F:ATP binding"/>
    <property type="evidence" value="ECO:0007669"/>
    <property type="project" value="UniProtKB-KW"/>
</dbReference>
<dbReference type="UniPathway" id="UPA00077">
    <property type="reaction ID" value="UER00155"/>
</dbReference>
<dbReference type="GO" id="GO:0003848">
    <property type="term" value="F:2-amino-4-hydroxy-6-hydroxymethyldihydropteridine diphosphokinase activity"/>
    <property type="evidence" value="ECO:0007669"/>
    <property type="project" value="UniProtKB-EC"/>
</dbReference>
<evidence type="ECO:0000256" key="12">
    <source>
        <dbReference type="ARBA" id="ARBA00033413"/>
    </source>
</evidence>
<keyword evidence="9" id="KW-0289">Folate biosynthesis</keyword>
<dbReference type="Proteomes" id="UP000231632">
    <property type="component" value="Unassembled WGS sequence"/>
</dbReference>
<dbReference type="PANTHER" id="PTHR43071:SF1">
    <property type="entry name" value="2-AMINO-4-HYDROXY-6-HYDROXYMETHYLDIHYDROPTERIDINE PYROPHOSPHOKINASE"/>
    <property type="match status" value="1"/>
</dbReference>
<keyword evidence="8" id="KW-0067">ATP-binding</keyword>
<dbReference type="STRING" id="1921010.MMIC_P0444"/>
<dbReference type="CDD" id="cd00483">
    <property type="entry name" value="HPPK"/>
    <property type="match status" value="1"/>
</dbReference>
<dbReference type="GO" id="GO:0046654">
    <property type="term" value="P:tetrahydrofolate biosynthetic process"/>
    <property type="evidence" value="ECO:0007669"/>
    <property type="project" value="UniProtKB-UniPathway"/>
</dbReference>
<evidence type="ECO:0000256" key="4">
    <source>
        <dbReference type="ARBA" id="ARBA00016218"/>
    </source>
</evidence>
<evidence type="ECO:0000313" key="14">
    <source>
        <dbReference type="EMBL" id="GAV19510.1"/>
    </source>
</evidence>
<keyword evidence="15" id="KW-1185">Reference proteome</keyword>
<evidence type="ECO:0000256" key="5">
    <source>
        <dbReference type="ARBA" id="ARBA00022679"/>
    </source>
</evidence>
<proteinExistence type="inferred from homology"/>
<keyword evidence="5 14" id="KW-0808">Transferase</keyword>
<evidence type="ECO:0000256" key="8">
    <source>
        <dbReference type="ARBA" id="ARBA00022840"/>
    </source>
</evidence>
<dbReference type="SUPFAM" id="SSF55083">
    <property type="entry name" value="6-hydroxymethyl-7,8-dihydropterin pyrophosphokinase, HPPK"/>
    <property type="match status" value="1"/>
</dbReference>
<dbReference type="GO" id="GO:0016301">
    <property type="term" value="F:kinase activity"/>
    <property type="evidence" value="ECO:0007669"/>
    <property type="project" value="UniProtKB-KW"/>
</dbReference>
<dbReference type="OrthoDB" id="9808041at2"/>
<comment type="similarity">
    <text evidence="2">Belongs to the HPPK family.</text>
</comment>
<evidence type="ECO:0000313" key="15">
    <source>
        <dbReference type="Proteomes" id="UP000231632"/>
    </source>
</evidence>
<keyword evidence="7 14" id="KW-0418">Kinase</keyword>
<dbReference type="NCBIfam" id="TIGR01498">
    <property type="entry name" value="folK"/>
    <property type="match status" value="1"/>
</dbReference>
<dbReference type="EC" id="2.7.6.3" evidence="3"/>
<dbReference type="InterPro" id="IPR035907">
    <property type="entry name" value="Hppk_sf"/>
</dbReference>
<sequence>MKTVFIALGGNLGEVREHFIAARSDIDRLQNTSVSASSLLYRTPPVGPAGQPDYLNAVIRIQTDLDPLALLDALQQIENRYGRERLEHWGARTLDLDIIAIASDIITSERLVIPHPHMFDRQFVLQPLCDLAPQWQHPQLGESATHRLKQIIETGEAPLPEGEAW</sequence>
<dbReference type="AlphaFoldDB" id="A0A1L8CKS9"/>
<organism evidence="14 15">
    <name type="scientific">Mariprofundus micogutta</name>
    <dbReference type="NCBI Taxonomy" id="1921010"/>
    <lineage>
        <taxon>Bacteria</taxon>
        <taxon>Pseudomonadati</taxon>
        <taxon>Pseudomonadota</taxon>
        <taxon>Candidatius Mariprofundia</taxon>
        <taxon>Mariprofundales</taxon>
        <taxon>Mariprofundaceae</taxon>
        <taxon>Mariprofundus</taxon>
    </lineage>
</organism>
<evidence type="ECO:0000256" key="7">
    <source>
        <dbReference type="ARBA" id="ARBA00022777"/>
    </source>
</evidence>
<evidence type="ECO:0000256" key="2">
    <source>
        <dbReference type="ARBA" id="ARBA00005810"/>
    </source>
</evidence>
<evidence type="ECO:0000256" key="10">
    <source>
        <dbReference type="ARBA" id="ARBA00029409"/>
    </source>
</evidence>
<comment type="pathway">
    <text evidence="1">Cofactor biosynthesis; tetrahydrofolate biosynthesis; 2-amino-4-hydroxy-6-hydroxymethyl-7,8-dihydropteridine diphosphate from 7,8-dihydroneopterin triphosphate: step 4/4.</text>
</comment>
<dbReference type="GO" id="GO:0046656">
    <property type="term" value="P:folic acid biosynthetic process"/>
    <property type="evidence" value="ECO:0007669"/>
    <property type="project" value="UniProtKB-KW"/>
</dbReference>
<evidence type="ECO:0000256" key="3">
    <source>
        <dbReference type="ARBA" id="ARBA00013253"/>
    </source>
</evidence>
<dbReference type="Pfam" id="PF01288">
    <property type="entry name" value="HPPK"/>
    <property type="match status" value="1"/>
</dbReference>
<comment type="caution">
    <text evidence="14">The sequence shown here is derived from an EMBL/GenBank/DDBJ whole genome shotgun (WGS) entry which is preliminary data.</text>
</comment>
<dbReference type="PROSITE" id="PS00794">
    <property type="entry name" value="HPPK"/>
    <property type="match status" value="1"/>
</dbReference>
<feature type="domain" description="7,8-dihydro-6-hydroxymethylpterin-pyrophosphokinase" evidence="13">
    <location>
        <begin position="88"/>
        <end position="99"/>
    </location>
</feature>
<evidence type="ECO:0000259" key="13">
    <source>
        <dbReference type="PROSITE" id="PS00794"/>
    </source>
</evidence>
<evidence type="ECO:0000256" key="1">
    <source>
        <dbReference type="ARBA" id="ARBA00005051"/>
    </source>
</evidence>
<dbReference type="InterPro" id="IPR000550">
    <property type="entry name" value="Hppk"/>
</dbReference>
<name>A0A1L8CKS9_9PROT</name>
<evidence type="ECO:0000256" key="6">
    <source>
        <dbReference type="ARBA" id="ARBA00022741"/>
    </source>
</evidence>
<reference evidence="14 15" key="1">
    <citation type="journal article" date="2017" name="Arch. Microbiol.">
        <title>Mariprofundus micogutta sp. nov., a novel iron-oxidizing zetaproteobacterium isolated from a deep-sea hydrothermal field at the Bayonnaise knoll of the Izu-Ogasawara arc, and a description of Mariprofundales ord. nov. and Zetaproteobacteria classis nov.</title>
        <authorList>
            <person name="Makita H."/>
            <person name="Tanaka E."/>
            <person name="Mitsunobu S."/>
            <person name="Miyazaki M."/>
            <person name="Nunoura T."/>
            <person name="Uematsu K."/>
            <person name="Takaki Y."/>
            <person name="Nishi S."/>
            <person name="Shimamura S."/>
            <person name="Takai K."/>
        </authorList>
    </citation>
    <scope>NUCLEOTIDE SEQUENCE [LARGE SCALE GENOMIC DNA]</scope>
    <source>
        <strain evidence="14 15">ET2</strain>
    </source>
</reference>
<dbReference type="Gene3D" id="3.30.70.560">
    <property type="entry name" value="7,8-Dihydro-6-hydroxymethylpterin-pyrophosphokinase HPPK"/>
    <property type="match status" value="1"/>
</dbReference>
<protein>
    <recommendedName>
        <fullName evidence="4">2-amino-4-hydroxy-6-hydroxymethyldihydropteridine pyrophosphokinase</fullName>
        <ecNumber evidence="3">2.7.6.3</ecNumber>
    </recommendedName>
    <alternativeName>
        <fullName evidence="11">6-hydroxymethyl-7,8-dihydropterin pyrophosphokinase</fullName>
    </alternativeName>
    <alternativeName>
        <fullName evidence="12">7,8-dihydro-6-hydroxymethylpterin-pyrophosphokinase</fullName>
    </alternativeName>
</protein>
<dbReference type="PANTHER" id="PTHR43071">
    <property type="entry name" value="2-AMINO-4-HYDROXY-6-HYDROXYMETHYLDIHYDROPTERIDINE PYROPHOSPHOKINASE"/>
    <property type="match status" value="1"/>
</dbReference>
<evidence type="ECO:0000256" key="11">
    <source>
        <dbReference type="ARBA" id="ARBA00029766"/>
    </source>
</evidence>
<gene>
    <name evidence="14" type="ORF">MMIC_P0444</name>
</gene>
<evidence type="ECO:0000256" key="9">
    <source>
        <dbReference type="ARBA" id="ARBA00022909"/>
    </source>
</evidence>
<dbReference type="EMBL" id="BDFD01000002">
    <property type="protein sequence ID" value="GAV19510.1"/>
    <property type="molecule type" value="Genomic_DNA"/>
</dbReference>
<keyword evidence="6" id="KW-0547">Nucleotide-binding</keyword>
<accession>A0A1L8CKS9</accession>